<keyword evidence="1" id="KW-0012">Acyltransferase</keyword>
<proteinExistence type="predicted"/>
<dbReference type="OrthoDB" id="240216at2759"/>
<dbReference type="InterPro" id="IPR042231">
    <property type="entry name" value="Cho/carn_acyl_trans_2"/>
</dbReference>
<dbReference type="AlphaFoldDB" id="A0A3P7LJR0"/>
<dbReference type="InterPro" id="IPR039551">
    <property type="entry name" value="Cho/carn_acyl_trans"/>
</dbReference>
<dbReference type="InterPro" id="IPR000542">
    <property type="entry name" value="Carn_acyl_trans"/>
</dbReference>
<dbReference type="GO" id="GO:0005739">
    <property type="term" value="C:mitochondrion"/>
    <property type="evidence" value="ECO:0007669"/>
    <property type="project" value="TreeGrafter"/>
</dbReference>
<evidence type="ECO:0000256" key="1">
    <source>
        <dbReference type="ARBA" id="ARBA00023315"/>
    </source>
</evidence>
<dbReference type="Gene3D" id="1.20.1280.180">
    <property type="match status" value="1"/>
</dbReference>
<dbReference type="GO" id="GO:0004095">
    <property type="term" value="F:carnitine O-palmitoyltransferase activity"/>
    <property type="evidence" value="ECO:0007669"/>
    <property type="project" value="TreeGrafter"/>
</dbReference>
<keyword evidence="4" id="KW-1185">Reference proteome</keyword>
<evidence type="ECO:0000313" key="3">
    <source>
        <dbReference type="EMBL" id="VDN13610.1"/>
    </source>
</evidence>
<dbReference type="PANTHER" id="PTHR22589">
    <property type="entry name" value="CARNITINE O-ACYLTRANSFERASE"/>
    <property type="match status" value="1"/>
</dbReference>
<dbReference type="EMBL" id="UYRU01056843">
    <property type="protein sequence ID" value="VDN13610.1"/>
    <property type="molecule type" value="Genomic_DNA"/>
</dbReference>
<reference evidence="3 4" key="1">
    <citation type="submission" date="2018-11" db="EMBL/GenBank/DDBJ databases">
        <authorList>
            <consortium name="Pathogen Informatics"/>
        </authorList>
    </citation>
    <scope>NUCLEOTIDE SEQUENCE [LARGE SCALE GENOMIC DNA]</scope>
</reference>
<dbReference type="GO" id="GO:0006635">
    <property type="term" value="P:fatty acid beta-oxidation"/>
    <property type="evidence" value="ECO:0007669"/>
    <property type="project" value="TreeGrafter"/>
</dbReference>
<sequence>MGARICVPFRKCNEILSKEEDNPDPLPTLRATNLICSSLRFLDTYRAGKLKPEVYHLNPRKSDTAAFERFVGLLPRSIATYGAYLFKAFPLDMSQFESLFSSTRIAIPEQDELRNFPNSRHLAVISNGDIFIFDIIDEQGCHLNPRQILANLEFIQHRPVRDRRQPNRSSGIGIMTAMQRDSALMTRDRLESLGNKRNLDLIDSALFVLVLSDETTDHFPEVVSISSSYTLHLLAVLHPVIRSPHLHFAALLYR</sequence>
<dbReference type="Proteomes" id="UP000281553">
    <property type="component" value="Unassembled WGS sequence"/>
</dbReference>
<dbReference type="Pfam" id="PF00755">
    <property type="entry name" value="Carn_acyltransf"/>
    <property type="match status" value="1"/>
</dbReference>
<organism evidence="3 4">
    <name type="scientific">Dibothriocephalus latus</name>
    <name type="common">Fish tapeworm</name>
    <name type="synonym">Diphyllobothrium latum</name>
    <dbReference type="NCBI Taxonomy" id="60516"/>
    <lineage>
        <taxon>Eukaryota</taxon>
        <taxon>Metazoa</taxon>
        <taxon>Spiralia</taxon>
        <taxon>Lophotrochozoa</taxon>
        <taxon>Platyhelminthes</taxon>
        <taxon>Cestoda</taxon>
        <taxon>Eucestoda</taxon>
        <taxon>Diphyllobothriidea</taxon>
        <taxon>Diphyllobothriidae</taxon>
        <taxon>Dibothriocephalus</taxon>
    </lineage>
</organism>
<dbReference type="Gene3D" id="3.30.559.70">
    <property type="entry name" value="Choline/Carnitine o-acyltransferase, domain 2"/>
    <property type="match status" value="1"/>
</dbReference>
<dbReference type="PANTHER" id="PTHR22589:SF16">
    <property type="entry name" value="CARNITINE O-PALMITOYLTRANSFERASE 2, MITOCHONDRIAL"/>
    <property type="match status" value="1"/>
</dbReference>
<dbReference type="SUPFAM" id="SSF52777">
    <property type="entry name" value="CoA-dependent acyltransferases"/>
    <property type="match status" value="1"/>
</dbReference>
<protein>
    <recommendedName>
        <fullName evidence="2">Choline/carnitine acyltransferase domain-containing protein</fullName>
    </recommendedName>
</protein>
<keyword evidence="1" id="KW-0808">Transferase</keyword>
<feature type="domain" description="Choline/carnitine acyltransferase" evidence="2">
    <location>
        <begin position="27"/>
        <end position="216"/>
    </location>
</feature>
<evidence type="ECO:0000313" key="4">
    <source>
        <dbReference type="Proteomes" id="UP000281553"/>
    </source>
</evidence>
<evidence type="ECO:0000259" key="2">
    <source>
        <dbReference type="Pfam" id="PF00755"/>
    </source>
</evidence>
<name>A0A3P7LJR0_DIBLA</name>
<gene>
    <name evidence="3" type="ORF">DILT_LOCUS9441</name>
</gene>
<accession>A0A3P7LJR0</accession>